<gene>
    <name evidence="3" type="ORF">GSI_07392</name>
</gene>
<dbReference type="EMBL" id="AYKW01000014">
    <property type="protein sequence ID" value="PIL30688.1"/>
    <property type="molecule type" value="Genomic_DNA"/>
</dbReference>
<reference evidence="3 4" key="1">
    <citation type="journal article" date="2015" name="Sci. Rep.">
        <title>Chromosome-level genome map provides insights into diverse defense mechanisms in the medicinal fungus Ganoderma sinense.</title>
        <authorList>
            <person name="Zhu Y."/>
            <person name="Xu J."/>
            <person name="Sun C."/>
            <person name="Zhou S."/>
            <person name="Xu H."/>
            <person name="Nelson D.R."/>
            <person name="Qian J."/>
            <person name="Song J."/>
            <person name="Luo H."/>
            <person name="Xiang L."/>
            <person name="Li Y."/>
            <person name="Xu Z."/>
            <person name="Ji A."/>
            <person name="Wang L."/>
            <person name="Lu S."/>
            <person name="Hayward A."/>
            <person name="Sun W."/>
            <person name="Li X."/>
            <person name="Schwartz D.C."/>
            <person name="Wang Y."/>
            <person name="Chen S."/>
        </authorList>
    </citation>
    <scope>NUCLEOTIDE SEQUENCE [LARGE SCALE GENOMIC DNA]</scope>
    <source>
        <strain evidence="3 4">ZZ0214-1</strain>
    </source>
</reference>
<dbReference type="OrthoDB" id="5584477at2759"/>
<dbReference type="InterPro" id="IPR011009">
    <property type="entry name" value="Kinase-like_dom_sf"/>
</dbReference>
<organism evidence="3 4">
    <name type="scientific">Ganoderma sinense ZZ0214-1</name>
    <dbReference type="NCBI Taxonomy" id="1077348"/>
    <lineage>
        <taxon>Eukaryota</taxon>
        <taxon>Fungi</taxon>
        <taxon>Dikarya</taxon>
        <taxon>Basidiomycota</taxon>
        <taxon>Agaricomycotina</taxon>
        <taxon>Agaricomycetes</taxon>
        <taxon>Polyporales</taxon>
        <taxon>Polyporaceae</taxon>
        <taxon>Ganoderma</taxon>
    </lineage>
</organism>
<feature type="compositionally biased region" description="Basic residues" evidence="1">
    <location>
        <begin position="759"/>
        <end position="772"/>
    </location>
</feature>
<sequence length="837" mass="94332">MYLSSIPYSRPKPGRGYRLLRRPYGRSNRRNILRLNYLANFSPTTNDASVAQADLVQKFKLWPRYKLTLCSSDPSAFGWAYMEPLKDARPCWARPRVLFRFCDIDPRPDTLPTGYDPVRETSEAGALRTALWRDVCTQVQRHFTLQQLAALHVVLVRDDATFRVTRWDRTGVVATEWVDCADKPRLLADLFWRASMLSDEQLGFDATAAPVLPGSAEHELMDGAARPRADDFDYEAGTTVEGDPGDLGRAFKFARAEFKKALTSSPFLGDGQPRWKLTVPSASPGDAPREFLVGAPLKYQKGAFFDWRNARGYVALDCRTEGFVFLKDTWRELDQQPDGSSEGDCLEKLNKAGVPHVPTLLCHADLENTKTPVPDSADATDAEDAELERRRHYRMVVKEFCLPLARILSGRQFVSAMKDCVSAHAAAARSVGILHGDISFGNLMIVPKIHKSQKTAKPVVKWEGILIDWESAQPLPSPSNKPMSGPGPDSRMTWQFASFAYIHDRTRPLEIADELESFFYVLLYAAVRFLRSTCPPSHVQPFLDGFFDHDYVDDVGWAISTWKRYALEHARLFVPPDGDGLRFLGGLPPPPSRPRAPTSNARGEKEKAACTAPDTPLNSLVEELLSWFHARFVERFNGAEGAVLDERHFIPMEDPPDIERDPRTAQLDTKALARKLADHGAMLELFEKVLAERWPEHDLAGDRLENELQKQVSLVVVLTAGGGEERPLHPAQGRRDSIETISRMEEEEVITVLLPRKTNTGRRKPAQRRPGTKTKETRRTGTKTGADAPPRATRAMLVVPENKVQNVLPRRSKRLRHEPPSEDQEGKNRRPKRQCRR</sequence>
<dbReference type="SUPFAM" id="SSF56112">
    <property type="entry name" value="Protein kinase-like (PK-like)"/>
    <property type="match status" value="1"/>
</dbReference>
<evidence type="ECO:0000313" key="3">
    <source>
        <dbReference type="EMBL" id="PIL30688.1"/>
    </source>
</evidence>
<feature type="domain" description="Fungal-type protein kinase" evidence="2">
    <location>
        <begin position="325"/>
        <end position="524"/>
    </location>
</feature>
<name>A0A2G8SAQ5_9APHY</name>
<dbReference type="Pfam" id="PF17667">
    <property type="entry name" value="Pkinase_fungal"/>
    <property type="match status" value="1"/>
</dbReference>
<dbReference type="InterPro" id="IPR040976">
    <property type="entry name" value="Pkinase_fungal"/>
</dbReference>
<proteinExistence type="predicted"/>
<dbReference type="Proteomes" id="UP000230002">
    <property type="component" value="Unassembled WGS sequence"/>
</dbReference>
<feature type="compositionally biased region" description="Basic and acidic residues" evidence="1">
    <location>
        <begin position="817"/>
        <end position="828"/>
    </location>
</feature>
<feature type="region of interest" description="Disordered" evidence="1">
    <location>
        <begin position="754"/>
        <end position="837"/>
    </location>
</feature>
<evidence type="ECO:0000313" key="4">
    <source>
        <dbReference type="Proteomes" id="UP000230002"/>
    </source>
</evidence>
<keyword evidence="4" id="KW-1185">Reference proteome</keyword>
<accession>A0A2G8SAQ5</accession>
<dbReference type="PANTHER" id="PTHR38248:SF2">
    <property type="entry name" value="FUNK1 11"/>
    <property type="match status" value="1"/>
</dbReference>
<evidence type="ECO:0000259" key="2">
    <source>
        <dbReference type="Pfam" id="PF17667"/>
    </source>
</evidence>
<feature type="region of interest" description="Disordered" evidence="1">
    <location>
        <begin position="584"/>
        <end position="605"/>
    </location>
</feature>
<dbReference type="AlphaFoldDB" id="A0A2G8SAQ5"/>
<feature type="region of interest" description="Disordered" evidence="1">
    <location>
        <begin position="723"/>
        <end position="742"/>
    </location>
</feature>
<comment type="caution">
    <text evidence="3">The sequence shown here is derived from an EMBL/GenBank/DDBJ whole genome shotgun (WGS) entry which is preliminary data.</text>
</comment>
<dbReference type="PANTHER" id="PTHR38248">
    <property type="entry name" value="FUNK1 6"/>
    <property type="match status" value="1"/>
</dbReference>
<protein>
    <recommendedName>
        <fullName evidence="2">Fungal-type protein kinase domain-containing protein</fullName>
    </recommendedName>
</protein>
<evidence type="ECO:0000256" key="1">
    <source>
        <dbReference type="SAM" id="MobiDB-lite"/>
    </source>
</evidence>